<accession>A0D104</accession>
<keyword evidence="1" id="KW-0175">Coiled coil</keyword>
<feature type="coiled-coil region" evidence="1">
    <location>
        <begin position="19"/>
        <end position="63"/>
    </location>
</feature>
<evidence type="ECO:0000313" key="2">
    <source>
        <dbReference type="EMBL" id="CAK76721.1"/>
    </source>
</evidence>
<gene>
    <name evidence="2" type="ORF">GSPATT00012273001</name>
</gene>
<dbReference type="KEGG" id="ptm:GSPATT00012273001"/>
<organism evidence="2 3">
    <name type="scientific">Paramecium tetraurelia</name>
    <dbReference type="NCBI Taxonomy" id="5888"/>
    <lineage>
        <taxon>Eukaryota</taxon>
        <taxon>Sar</taxon>
        <taxon>Alveolata</taxon>
        <taxon>Ciliophora</taxon>
        <taxon>Intramacronucleata</taxon>
        <taxon>Oligohymenophorea</taxon>
        <taxon>Peniculida</taxon>
        <taxon>Parameciidae</taxon>
        <taxon>Paramecium</taxon>
    </lineage>
</organism>
<dbReference type="GeneID" id="5029902"/>
<dbReference type="RefSeq" id="XP_001444118.1">
    <property type="nucleotide sequence ID" value="XM_001444081.1"/>
</dbReference>
<keyword evidence="3" id="KW-1185">Reference proteome</keyword>
<evidence type="ECO:0000313" key="3">
    <source>
        <dbReference type="Proteomes" id="UP000000600"/>
    </source>
</evidence>
<sequence>MKQRLNKSSILEELENNRKEQLLEENKKILLIKDRIRREQIAIQNKDNELKQVQEQLHRQMMSSKKDLFQPINFSSILLHQQQYESNKIVKEIERQNKKKSVPQLEFKKSNTYIKLLHDQQEEQQRQFSKRQQIKARKYAQQKYSEIVKEIYLRPANKTFHEDPSDAFLSIQKSRPISLHEQSYKTSSESSQLQSVDKYLITKLEKILKTEEKPEEKKKTEFKFKLRNQQIQKLSPIPQVKCKKKEQAKGISIHKKVQEVQPSEWRNIVDDSLLSNQDRVQKTLDLIKLLNSEAVKIEEETNVKLNVEKEEKLNDLLINQIQARLALLDNFN</sequence>
<dbReference type="Proteomes" id="UP000000600">
    <property type="component" value="Unassembled WGS sequence"/>
</dbReference>
<dbReference type="EMBL" id="CT868241">
    <property type="protein sequence ID" value="CAK76721.1"/>
    <property type="molecule type" value="Genomic_DNA"/>
</dbReference>
<dbReference type="HOGENOM" id="CLU_837995_0_0_1"/>
<protein>
    <submittedName>
        <fullName evidence="2">Uncharacterized protein</fullName>
    </submittedName>
</protein>
<dbReference type="OrthoDB" id="306419at2759"/>
<proteinExistence type="predicted"/>
<dbReference type="OMA" id="SEWRNIV"/>
<dbReference type="AlphaFoldDB" id="A0D104"/>
<evidence type="ECO:0000256" key="1">
    <source>
        <dbReference type="SAM" id="Coils"/>
    </source>
</evidence>
<reference evidence="2 3" key="1">
    <citation type="journal article" date="2006" name="Nature">
        <title>Global trends of whole-genome duplications revealed by the ciliate Paramecium tetraurelia.</title>
        <authorList>
            <consortium name="Genoscope"/>
            <person name="Aury J.-M."/>
            <person name="Jaillon O."/>
            <person name="Duret L."/>
            <person name="Noel B."/>
            <person name="Jubin C."/>
            <person name="Porcel B.M."/>
            <person name="Segurens B."/>
            <person name="Daubin V."/>
            <person name="Anthouard V."/>
            <person name="Aiach N."/>
            <person name="Arnaiz O."/>
            <person name="Billaut A."/>
            <person name="Beisson J."/>
            <person name="Blanc I."/>
            <person name="Bouhouche K."/>
            <person name="Camara F."/>
            <person name="Duharcourt S."/>
            <person name="Guigo R."/>
            <person name="Gogendeau D."/>
            <person name="Katinka M."/>
            <person name="Keller A.-M."/>
            <person name="Kissmehl R."/>
            <person name="Klotz C."/>
            <person name="Koll F."/>
            <person name="Le Moue A."/>
            <person name="Lepere C."/>
            <person name="Malinsky S."/>
            <person name="Nowacki M."/>
            <person name="Nowak J.K."/>
            <person name="Plattner H."/>
            <person name="Poulain J."/>
            <person name="Ruiz F."/>
            <person name="Serrano V."/>
            <person name="Zagulski M."/>
            <person name="Dessen P."/>
            <person name="Betermier M."/>
            <person name="Weissenbach J."/>
            <person name="Scarpelli C."/>
            <person name="Schachter V."/>
            <person name="Sperling L."/>
            <person name="Meyer E."/>
            <person name="Cohen J."/>
            <person name="Wincker P."/>
        </authorList>
    </citation>
    <scope>NUCLEOTIDE SEQUENCE [LARGE SCALE GENOMIC DNA]</scope>
    <source>
        <strain evidence="2 3">Stock d4-2</strain>
    </source>
</reference>
<name>A0D104_PARTE</name>
<dbReference type="InParanoid" id="A0D104"/>